<reference evidence="4 5" key="1">
    <citation type="submission" date="2016-07" db="EMBL/GenBank/DDBJ databases">
        <title>Enhancement of antibiotic productionsby engineered nitrateutilization in actinobacteria.</title>
        <authorList>
            <person name="Meng S.C."/>
        </authorList>
    </citation>
    <scope>NUCLEOTIDE SEQUENCE [LARGE SCALE GENOMIC DNA]</scope>
    <source>
        <strain evidence="4 5">NRRL 2936</strain>
    </source>
</reference>
<proteinExistence type="predicted"/>
<keyword evidence="2" id="KW-0732">Signal</keyword>
<feature type="chain" id="PRO_5038922907" description="Pyrrolo-quinoline quinone repeat domain-containing protein" evidence="2">
    <location>
        <begin position="26"/>
        <end position="406"/>
    </location>
</feature>
<evidence type="ECO:0000259" key="3">
    <source>
        <dbReference type="Pfam" id="PF13360"/>
    </source>
</evidence>
<dbReference type="SUPFAM" id="SSF50998">
    <property type="entry name" value="Quinoprotein alcohol dehydrogenase-like"/>
    <property type="match status" value="2"/>
</dbReference>
<dbReference type="Proteomes" id="UP000092598">
    <property type="component" value="Chromosome"/>
</dbReference>
<dbReference type="PROSITE" id="PS51257">
    <property type="entry name" value="PROKAR_LIPOPROTEIN"/>
    <property type="match status" value="1"/>
</dbReference>
<dbReference type="AlphaFoldDB" id="A0A1B1M1P0"/>
<evidence type="ECO:0000256" key="1">
    <source>
        <dbReference type="SAM" id="MobiDB-lite"/>
    </source>
</evidence>
<dbReference type="RefSeq" id="WP_225988210.1">
    <property type="nucleotide sequence ID" value="NZ_CP016438.1"/>
</dbReference>
<keyword evidence="5" id="KW-1185">Reference proteome</keyword>
<gene>
    <name evidence="4" type="ORF">SLINC_0324</name>
</gene>
<evidence type="ECO:0000313" key="4">
    <source>
        <dbReference type="EMBL" id="ANS62548.1"/>
    </source>
</evidence>
<dbReference type="PATRIC" id="fig|1915.4.peg.420"/>
<sequence length="406" mass="42081">MRRVRKTVVVAGMVLLVGCSGAGNAGPSGSGRAEVASVPVAARSAVAVDGPWRAWTRSLSPRETSCGSTAHQIVCATTPDGFVGRSRATGEVTWTVPATATGGKNGGLVVAATDERAVTSGGRVLRAANLRTGKAAWTHRLPAGRAYTGVGAASGVVYALDARDGTDVALGAFRASDGAALWHRSVDADPHEGIAALGDRVYTADGAGTKVTARDARTGRTVATSPAGTECPHLVSGGRYLVCTGSRFSASDTFPPLRRLDPVTLQPRETAEDTGLKPERGLISSDGVLMLFEDSAEDPGAGSWNAYDLNRARRLWSYDTTTTEAGLVRGRFVTLTPDNDASRGRVISIDLRVGPTGAGAAAPRQSPSYPQLTSGEHPELLVPGGDSGHVVVRTRTRPVLRSIPLP</sequence>
<dbReference type="KEGG" id="sls:SLINC_0324"/>
<name>A0A1B1M1P0_STRLN</name>
<dbReference type="Gene3D" id="2.130.10.10">
    <property type="entry name" value="YVTN repeat-like/Quinoprotein amine dehydrogenase"/>
    <property type="match status" value="2"/>
</dbReference>
<evidence type="ECO:0000256" key="2">
    <source>
        <dbReference type="SAM" id="SignalP"/>
    </source>
</evidence>
<accession>A0A1B1M1P0</accession>
<feature type="compositionally biased region" description="Polar residues" evidence="1">
    <location>
        <begin position="365"/>
        <end position="374"/>
    </location>
</feature>
<dbReference type="InterPro" id="IPR002372">
    <property type="entry name" value="PQQ_rpt_dom"/>
</dbReference>
<feature type="domain" description="Pyrrolo-quinoline quinone repeat" evidence="3">
    <location>
        <begin position="54"/>
        <end position="193"/>
    </location>
</feature>
<feature type="signal peptide" evidence="2">
    <location>
        <begin position="1"/>
        <end position="25"/>
    </location>
</feature>
<evidence type="ECO:0000313" key="5">
    <source>
        <dbReference type="Proteomes" id="UP000092598"/>
    </source>
</evidence>
<dbReference type="Pfam" id="PF13360">
    <property type="entry name" value="PQQ_2"/>
    <property type="match status" value="1"/>
</dbReference>
<dbReference type="EMBL" id="CP016438">
    <property type="protein sequence ID" value="ANS62548.1"/>
    <property type="molecule type" value="Genomic_DNA"/>
</dbReference>
<feature type="region of interest" description="Disordered" evidence="1">
    <location>
        <begin position="356"/>
        <end position="375"/>
    </location>
</feature>
<protein>
    <recommendedName>
        <fullName evidence="3">Pyrrolo-quinoline quinone repeat domain-containing protein</fullName>
    </recommendedName>
</protein>
<organism evidence="4 5">
    <name type="scientific">Streptomyces lincolnensis</name>
    <dbReference type="NCBI Taxonomy" id="1915"/>
    <lineage>
        <taxon>Bacteria</taxon>
        <taxon>Bacillati</taxon>
        <taxon>Actinomycetota</taxon>
        <taxon>Actinomycetes</taxon>
        <taxon>Kitasatosporales</taxon>
        <taxon>Streptomycetaceae</taxon>
        <taxon>Streptomyces</taxon>
    </lineage>
</organism>
<dbReference type="InterPro" id="IPR015943">
    <property type="entry name" value="WD40/YVTN_repeat-like_dom_sf"/>
</dbReference>
<dbReference type="InterPro" id="IPR011047">
    <property type="entry name" value="Quinoprotein_ADH-like_sf"/>
</dbReference>